<dbReference type="OrthoDB" id="2394860at2"/>
<name>A0A0D0QYI3_STAGA</name>
<sequence>MFIKKLKCSKCHREINKNETITIKAEESKLKGYTVLSNWAKTQPIFCEEVHIDKQIHRIIVNL</sequence>
<accession>A0A0D0QYI3</accession>
<protein>
    <submittedName>
        <fullName evidence="2">Uncharacterized protein</fullName>
    </submittedName>
</protein>
<dbReference type="AlphaFoldDB" id="A0A0D0QYI3"/>
<keyword evidence="4" id="KW-1185">Reference proteome</keyword>
<gene>
    <name evidence="2" type="ORF">NCTC12195_04941</name>
    <name evidence="1" type="ORF">SGA02_24660</name>
</gene>
<proteinExistence type="predicted"/>
<evidence type="ECO:0000313" key="1">
    <source>
        <dbReference type="EMBL" id="GEQ06638.1"/>
    </source>
</evidence>
<evidence type="ECO:0000313" key="3">
    <source>
        <dbReference type="Proteomes" id="UP000255277"/>
    </source>
</evidence>
<reference evidence="2 3" key="1">
    <citation type="submission" date="2018-06" db="EMBL/GenBank/DDBJ databases">
        <authorList>
            <consortium name="Pathogen Informatics"/>
            <person name="Doyle S."/>
        </authorList>
    </citation>
    <scope>NUCLEOTIDE SEQUENCE [LARGE SCALE GENOMIC DNA]</scope>
    <source>
        <strain evidence="2 3">NCTC12195</strain>
    </source>
</reference>
<dbReference type="Proteomes" id="UP000255277">
    <property type="component" value="Unassembled WGS sequence"/>
</dbReference>
<dbReference type="EMBL" id="UHDK01000003">
    <property type="protein sequence ID" value="SUQ38565.1"/>
    <property type="molecule type" value="Genomic_DNA"/>
</dbReference>
<dbReference type="EMBL" id="BKAX01000007">
    <property type="protein sequence ID" value="GEQ06638.1"/>
    <property type="molecule type" value="Genomic_DNA"/>
</dbReference>
<evidence type="ECO:0000313" key="4">
    <source>
        <dbReference type="Proteomes" id="UP000321057"/>
    </source>
</evidence>
<reference evidence="1 4" key="2">
    <citation type="submission" date="2019-07" db="EMBL/GenBank/DDBJ databases">
        <title>Whole genome shotgun sequence of Staphylococcus gallinarum NBRC 109767.</title>
        <authorList>
            <person name="Hosoyama A."/>
            <person name="Uohara A."/>
            <person name="Ohji S."/>
            <person name="Ichikawa N."/>
        </authorList>
    </citation>
    <scope>NUCLEOTIDE SEQUENCE [LARGE SCALE GENOMIC DNA]</scope>
    <source>
        <strain evidence="1 4">NBRC 109767</strain>
    </source>
</reference>
<evidence type="ECO:0000313" key="2">
    <source>
        <dbReference type="EMBL" id="SUQ38565.1"/>
    </source>
</evidence>
<organism evidence="2 3">
    <name type="scientific">Staphylococcus gallinarum</name>
    <dbReference type="NCBI Taxonomy" id="1293"/>
    <lineage>
        <taxon>Bacteria</taxon>
        <taxon>Bacillati</taxon>
        <taxon>Bacillota</taxon>
        <taxon>Bacilli</taxon>
        <taxon>Bacillales</taxon>
        <taxon>Staphylococcaceae</taxon>
        <taxon>Staphylococcus</taxon>
    </lineage>
</organism>
<dbReference type="Proteomes" id="UP000321057">
    <property type="component" value="Unassembled WGS sequence"/>
</dbReference>